<dbReference type="PANTHER" id="PTHR11771">
    <property type="entry name" value="LIPOXYGENASE"/>
    <property type="match status" value="1"/>
</dbReference>
<dbReference type="InterPro" id="IPR000907">
    <property type="entry name" value="LipOase"/>
</dbReference>
<comment type="similarity">
    <text evidence="3 16">Belongs to the lipoxygenase family.</text>
</comment>
<evidence type="ECO:0000256" key="4">
    <source>
        <dbReference type="ARBA" id="ARBA00011245"/>
    </source>
</evidence>
<evidence type="ECO:0000256" key="9">
    <source>
        <dbReference type="ARBA" id="ARBA00022832"/>
    </source>
</evidence>
<dbReference type="EMBL" id="CAWUPB010001160">
    <property type="protein sequence ID" value="CAK7340713.1"/>
    <property type="molecule type" value="Genomic_DNA"/>
</dbReference>
<feature type="domain" description="PLAT" evidence="19">
    <location>
        <begin position="44"/>
        <end position="170"/>
    </location>
</feature>
<dbReference type="SUPFAM" id="SSF48484">
    <property type="entry name" value="Lipoxigenase"/>
    <property type="match status" value="1"/>
</dbReference>
<evidence type="ECO:0000313" key="22">
    <source>
        <dbReference type="Proteomes" id="UP001314170"/>
    </source>
</evidence>
<evidence type="ECO:0000256" key="12">
    <source>
        <dbReference type="ARBA" id="ARBA00023004"/>
    </source>
</evidence>
<dbReference type="Gene3D" id="4.10.375.10">
    <property type="entry name" value="Lipoxygenase-1, Domain 2"/>
    <property type="match status" value="1"/>
</dbReference>
<dbReference type="InterPro" id="IPR027433">
    <property type="entry name" value="Lipoxygenase_dom_3"/>
</dbReference>
<dbReference type="SUPFAM" id="SSF49723">
    <property type="entry name" value="Lipase/lipooxygenase domain (PLAT/LH2 domain)"/>
    <property type="match status" value="1"/>
</dbReference>
<evidence type="ECO:0000256" key="15">
    <source>
        <dbReference type="PROSITE-ProRule" id="PRU00152"/>
    </source>
</evidence>
<dbReference type="GO" id="GO:0016702">
    <property type="term" value="F:oxidoreductase activity, acting on single donors with incorporation of molecular oxygen, incorporation of two atoms of oxygen"/>
    <property type="evidence" value="ECO:0007669"/>
    <property type="project" value="InterPro"/>
</dbReference>
<comment type="function">
    <text evidence="17">Plant lipoxygenase may be involved in a number of diverse aspects of plant physiology including growth and development, pest resistance, and senescence or responses to wounding.</text>
</comment>
<accession>A0AAV1RXF1</accession>
<dbReference type="FunFam" id="4.10.375.10:FF:000001">
    <property type="entry name" value="Lipoxygenase"/>
    <property type="match status" value="1"/>
</dbReference>
<comment type="caution">
    <text evidence="15">Lacks conserved residue(s) required for the propagation of feature annotation.</text>
</comment>
<organism evidence="21 22">
    <name type="scientific">Dovyalis caffra</name>
    <dbReference type="NCBI Taxonomy" id="77055"/>
    <lineage>
        <taxon>Eukaryota</taxon>
        <taxon>Viridiplantae</taxon>
        <taxon>Streptophyta</taxon>
        <taxon>Embryophyta</taxon>
        <taxon>Tracheophyta</taxon>
        <taxon>Spermatophyta</taxon>
        <taxon>Magnoliopsida</taxon>
        <taxon>eudicotyledons</taxon>
        <taxon>Gunneridae</taxon>
        <taxon>Pentapetalae</taxon>
        <taxon>rosids</taxon>
        <taxon>fabids</taxon>
        <taxon>Malpighiales</taxon>
        <taxon>Salicaceae</taxon>
        <taxon>Flacourtieae</taxon>
        <taxon>Dovyalis</taxon>
    </lineage>
</organism>
<keyword evidence="6 17" id="KW-0444">Lipid biosynthesis</keyword>
<keyword evidence="13" id="KW-0443">Lipid metabolism</keyword>
<dbReference type="GO" id="GO:0034440">
    <property type="term" value="P:lipid oxidation"/>
    <property type="evidence" value="ECO:0007669"/>
    <property type="project" value="InterPro"/>
</dbReference>
<evidence type="ECO:0000256" key="14">
    <source>
        <dbReference type="ARBA" id="ARBA00023160"/>
    </source>
</evidence>
<name>A0AAV1RXF1_9ROSI</name>
<keyword evidence="22" id="KW-1185">Reference proteome</keyword>
<dbReference type="SMART" id="SM00308">
    <property type="entry name" value="LH2"/>
    <property type="match status" value="1"/>
</dbReference>
<evidence type="ECO:0000256" key="7">
    <source>
        <dbReference type="ARBA" id="ARBA00022723"/>
    </source>
</evidence>
<evidence type="ECO:0000256" key="17">
    <source>
        <dbReference type="RuleBase" id="RU003975"/>
    </source>
</evidence>
<evidence type="ECO:0000256" key="11">
    <source>
        <dbReference type="ARBA" id="ARBA00023002"/>
    </source>
</evidence>
<dbReference type="Gene3D" id="2.60.60.20">
    <property type="entry name" value="PLAT/LH2 domain"/>
    <property type="match status" value="1"/>
</dbReference>
<evidence type="ECO:0000256" key="16">
    <source>
        <dbReference type="RuleBase" id="RU003974"/>
    </source>
</evidence>
<reference evidence="21 22" key="1">
    <citation type="submission" date="2024-01" db="EMBL/GenBank/DDBJ databases">
        <authorList>
            <person name="Waweru B."/>
        </authorList>
    </citation>
    <scope>NUCLEOTIDE SEQUENCE [LARGE SCALE GENOMIC DNA]</scope>
</reference>
<dbReference type="PROSITE" id="PS00081">
    <property type="entry name" value="LIPOXYGENASE_2"/>
    <property type="match status" value="1"/>
</dbReference>
<evidence type="ECO:0000256" key="18">
    <source>
        <dbReference type="SAM" id="MobiDB-lite"/>
    </source>
</evidence>
<keyword evidence="11 16" id="KW-0560">Oxidoreductase</keyword>
<keyword evidence="10 16" id="KW-0223">Dioxygenase</keyword>
<keyword evidence="9" id="KW-0276">Fatty acid metabolism</keyword>
<gene>
    <name evidence="21" type="ORF">DCAF_LOCUS15799</name>
</gene>
<dbReference type="FunFam" id="1.20.245.10:FF:000002">
    <property type="entry name" value="Lipoxygenase"/>
    <property type="match status" value="1"/>
</dbReference>
<dbReference type="EC" id="1.13.11.-" evidence="17"/>
<dbReference type="Gene3D" id="1.20.245.10">
    <property type="entry name" value="Lipoxygenase-1, Domain 5"/>
    <property type="match status" value="1"/>
</dbReference>
<dbReference type="InterPro" id="IPR042057">
    <property type="entry name" value="Lipoxy_PLAT/LH2"/>
</dbReference>
<evidence type="ECO:0000256" key="13">
    <source>
        <dbReference type="ARBA" id="ARBA00023098"/>
    </source>
</evidence>
<dbReference type="InterPro" id="IPR020833">
    <property type="entry name" value="LipOase_Fe_BS"/>
</dbReference>
<evidence type="ECO:0000256" key="1">
    <source>
        <dbReference type="ARBA" id="ARBA00001962"/>
    </source>
</evidence>
<dbReference type="GO" id="GO:0031408">
    <property type="term" value="P:oxylipin biosynthetic process"/>
    <property type="evidence" value="ECO:0007669"/>
    <property type="project" value="UniProtKB-UniRule"/>
</dbReference>
<dbReference type="InterPro" id="IPR036226">
    <property type="entry name" value="LipOase_C_sf"/>
</dbReference>
<evidence type="ECO:0000313" key="21">
    <source>
        <dbReference type="EMBL" id="CAK7340713.1"/>
    </source>
</evidence>
<dbReference type="GO" id="GO:0005737">
    <property type="term" value="C:cytoplasm"/>
    <property type="evidence" value="ECO:0007669"/>
    <property type="project" value="UniProtKB-SubCell"/>
</dbReference>
<feature type="region of interest" description="Disordered" evidence="18">
    <location>
        <begin position="237"/>
        <end position="257"/>
    </location>
</feature>
<evidence type="ECO:0000256" key="8">
    <source>
        <dbReference type="ARBA" id="ARBA00022767"/>
    </source>
</evidence>
<evidence type="ECO:0000256" key="3">
    <source>
        <dbReference type="ARBA" id="ARBA00009419"/>
    </source>
</evidence>
<comment type="cofactor">
    <cofactor evidence="1 16">
        <name>Fe cation</name>
        <dbReference type="ChEBI" id="CHEBI:24875"/>
    </cofactor>
</comment>
<keyword evidence="5" id="KW-0963">Cytoplasm</keyword>
<sequence>MFQNIIDAFTGDGDGNKKLKCGGGECKKVKGTVVLMKKNVLDFSDFQASLLDRVHELLGQRVSLQLVSAVNTDPSENDLKGKLGKPAYLEEWITSITPLAAGETAFKVTFDWDEEIGVPGAFLIRNNHHSEFYLKTVTLEDVPGQGRVHFVCNSWVYPAKHYSKDRIFFTNQTYMPHETPAALRKYREEELVNLRGNGEGELKEWDRVYDYAYYNDLGDPDEGPKYVRPVLGGSSEYPYPRRGRTGRAATKTDPNTESRQPLLMSLDIYVPRDERFGHLKMSDFLAYALKSVAQFIKPELEALCDETPNEFDSFDDVLKLYEGGFELPDGPLLDNLKKNIPLEMLKEIFRTDGENLFQYPKPQVIQDNHSAWRTDEEFGREMLAGVNPVLIRRLEEFPPKSKLNSKQYGDQNSTITAEHIKNNLDGLTIDKAIEKNRMFILDHHDALMPYLRRINTTTTKTYASRTLLFLKDDGTLKPLVIELSLPHDKGDEYGAISKVYTPAEHGVEGSMWQLAKAYVGVNDSGYHQLISHFLNTHAVSEPFVIATNRQLSVLHPIYKLLEPHFRDTMNINALARQTLINAGGILESTVYPAKYAMEMSSVIYKNWNFTEQALPEDLKKRGVAIEDPKAPHGVRLLIKDYPYAVDGLEIWFAIKEWVKDYCSFYYKDDGMIQKDSELQLWWKEVREEGHGDLKDATWWPKMQTREDLIDSCTIIIWVASALHAAVNFGQYPYAGYLPNRPTVSRRFMPKEGSPEYEELKSNPDKAFLKTITAQLQTLLGISLIEILSRHSSDEVYLGQRDTPDWTADKEPLNAFEKFGKKLADIEDRMFDMNKDAKLKNRVGPVKMPYTLLVPTSEGGLTGRGIPNSNLTPSTSIGGGRLLYVQLAPQELILSTTHDVLSNSTPP</sequence>
<comment type="caution">
    <text evidence="21">The sequence shown here is derived from an EMBL/GenBank/DDBJ whole genome shotgun (WGS) entry which is preliminary data.</text>
</comment>
<dbReference type="Gene3D" id="3.10.450.60">
    <property type="match status" value="1"/>
</dbReference>
<dbReference type="InterPro" id="IPR036392">
    <property type="entry name" value="PLAT/LH2_dom_sf"/>
</dbReference>
<protein>
    <recommendedName>
        <fullName evidence="17">Lipoxygenase</fullName>
        <ecNumber evidence="17">1.13.11.-</ecNumber>
    </recommendedName>
</protein>
<dbReference type="Pfam" id="PF00305">
    <property type="entry name" value="Lipoxygenase"/>
    <property type="match status" value="1"/>
</dbReference>
<keyword evidence="8 17" id="KW-0925">Oxylipin biosynthesis</keyword>
<comment type="subcellular location">
    <subcellularLocation>
        <location evidence="2">Cytoplasm</location>
    </subcellularLocation>
</comment>
<dbReference type="InterPro" id="IPR001024">
    <property type="entry name" value="PLAT/LH2_dom"/>
</dbReference>
<keyword evidence="7 16" id="KW-0479">Metal-binding</keyword>
<proteinExistence type="inferred from homology"/>
<dbReference type="FunFam" id="4.10.372.10:FF:000001">
    <property type="entry name" value="Lipoxygenase"/>
    <property type="match status" value="1"/>
</dbReference>
<comment type="pathway">
    <text evidence="17">Lipid metabolism; oxylipin biosynthesis.</text>
</comment>
<dbReference type="InterPro" id="IPR020834">
    <property type="entry name" value="LipOase_CS"/>
</dbReference>
<evidence type="ECO:0000259" key="19">
    <source>
        <dbReference type="PROSITE" id="PS50095"/>
    </source>
</evidence>
<dbReference type="Proteomes" id="UP001314170">
    <property type="component" value="Unassembled WGS sequence"/>
</dbReference>
<keyword evidence="12 16" id="KW-0408">Iron</keyword>
<feature type="domain" description="Lipoxygenase" evidence="20">
    <location>
        <begin position="173"/>
        <end position="871"/>
    </location>
</feature>
<dbReference type="CDD" id="cd01751">
    <property type="entry name" value="PLAT_LH2"/>
    <property type="match status" value="1"/>
</dbReference>
<dbReference type="InterPro" id="IPR001246">
    <property type="entry name" value="LipOase_plant"/>
</dbReference>
<evidence type="ECO:0000256" key="6">
    <source>
        <dbReference type="ARBA" id="ARBA00022516"/>
    </source>
</evidence>
<dbReference type="Gene3D" id="4.10.372.10">
    <property type="entry name" value="Lipoxygenase-1, Domain 3"/>
    <property type="match status" value="1"/>
</dbReference>
<dbReference type="FunFam" id="3.10.450.60:FF:000002">
    <property type="entry name" value="Lipoxygenase"/>
    <property type="match status" value="1"/>
</dbReference>
<dbReference type="PROSITE" id="PS50095">
    <property type="entry name" value="PLAT"/>
    <property type="match status" value="1"/>
</dbReference>
<comment type="subunit">
    <text evidence="4">Monomer.</text>
</comment>
<dbReference type="Pfam" id="PF01477">
    <property type="entry name" value="PLAT"/>
    <property type="match status" value="1"/>
</dbReference>
<dbReference type="PROSITE" id="PS51393">
    <property type="entry name" value="LIPOXYGENASE_3"/>
    <property type="match status" value="1"/>
</dbReference>
<evidence type="ECO:0000259" key="20">
    <source>
        <dbReference type="PROSITE" id="PS51393"/>
    </source>
</evidence>
<evidence type="ECO:0000256" key="2">
    <source>
        <dbReference type="ARBA" id="ARBA00004496"/>
    </source>
</evidence>
<dbReference type="AlphaFoldDB" id="A0AAV1RXF1"/>
<evidence type="ECO:0000256" key="5">
    <source>
        <dbReference type="ARBA" id="ARBA00022490"/>
    </source>
</evidence>
<dbReference type="GO" id="GO:0005506">
    <property type="term" value="F:iron ion binding"/>
    <property type="evidence" value="ECO:0007669"/>
    <property type="project" value="UniProtKB-ARBA"/>
</dbReference>
<evidence type="ECO:0000256" key="10">
    <source>
        <dbReference type="ARBA" id="ARBA00022964"/>
    </source>
</evidence>
<dbReference type="FunFam" id="2.60.60.20:FF:000015">
    <property type="entry name" value="Lipoxygenase"/>
    <property type="match status" value="1"/>
</dbReference>
<dbReference type="InterPro" id="IPR013819">
    <property type="entry name" value="LipOase_C"/>
</dbReference>
<keyword evidence="14 17" id="KW-0275">Fatty acid biosynthesis</keyword>
<dbReference type="PROSITE" id="PS00711">
    <property type="entry name" value="LIPOXYGENASE_1"/>
    <property type="match status" value="1"/>
</dbReference>
<dbReference type="GO" id="GO:0006633">
    <property type="term" value="P:fatty acid biosynthetic process"/>
    <property type="evidence" value="ECO:0007669"/>
    <property type="project" value="UniProtKB-KW"/>
</dbReference>
<dbReference type="PRINTS" id="PR00087">
    <property type="entry name" value="LIPOXYGENASE"/>
</dbReference>
<dbReference type="PRINTS" id="PR00468">
    <property type="entry name" value="PLTLPOXGNASE"/>
</dbReference>